<dbReference type="NCBIfam" id="TIGR00473">
    <property type="entry name" value="pssA"/>
    <property type="match status" value="1"/>
</dbReference>
<evidence type="ECO:0000256" key="2">
    <source>
        <dbReference type="ARBA" id="ARBA00004127"/>
    </source>
</evidence>
<dbReference type="PROSITE" id="PS00379">
    <property type="entry name" value="CDP_ALCOHOL_P_TRANSF"/>
    <property type="match status" value="1"/>
</dbReference>
<evidence type="ECO:0000256" key="15">
    <source>
        <dbReference type="RuleBase" id="RU003750"/>
    </source>
</evidence>
<evidence type="ECO:0000256" key="14">
    <source>
        <dbReference type="ARBA" id="ARBA00032361"/>
    </source>
</evidence>
<evidence type="ECO:0000256" key="5">
    <source>
        <dbReference type="ARBA" id="ARBA00017171"/>
    </source>
</evidence>
<comment type="catalytic activity">
    <reaction evidence="1">
        <text>a CDP-1,2-diacyl-sn-glycerol + L-serine = a 1,2-diacyl-sn-glycero-3-phospho-L-serine + CMP + H(+)</text>
        <dbReference type="Rhea" id="RHEA:16913"/>
        <dbReference type="ChEBI" id="CHEBI:15378"/>
        <dbReference type="ChEBI" id="CHEBI:33384"/>
        <dbReference type="ChEBI" id="CHEBI:57262"/>
        <dbReference type="ChEBI" id="CHEBI:58332"/>
        <dbReference type="ChEBI" id="CHEBI:60377"/>
        <dbReference type="EC" id="2.7.8.8"/>
    </reaction>
</comment>
<evidence type="ECO:0000256" key="10">
    <source>
        <dbReference type="ARBA" id="ARBA00023098"/>
    </source>
</evidence>
<accession>A0A2A5WXZ6</accession>
<comment type="similarity">
    <text evidence="3 15">Belongs to the CDP-alcohol phosphatidyltransferase class-I family.</text>
</comment>
<comment type="caution">
    <text evidence="18">The sequence shown here is derived from an EMBL/GenBank/DDBJ whole genome shotgun (WGS) entry which is preliminary data.</text>
</comment>
<evidence type="ECO:0000256" key="17">
    <source>
        <dbReference type="SAM" id="Phobius"/>
    </source>
</evidence>
<evidence type="ECO:0000256" key="16">
    <source>
        <dbReference type="SAM" id="MobiDB-lite"/>
    </source>
</evidence>
<keyword evidence="11 17" id="KW-0472">Membrane</keyword>
<organism evidence="18 19">
    <name type="scientific">OM182 bacterium MED-G24</name>
    <dbReference type="NCBI Taxonomy" id="1986255"/>
    <lineage>
        <taxon>Bacteria</taxon>
        <taxon>Pseudomonadati</taxon>
        <taxon>Pseudomonadota</taxon>
        <taxon>Gammaproteobacteria</taxon>
        <taxon>OMG group</taxon>
        <taxon>OM182 clade</taxon>
    </lineage>
</organism>
<keyword evidence="6" id="KW-0444">Lipid biosynthesis</keyword>
<feature type="transmembrane region" description="Helical" evidence="17">
    <location>
        <begin position="134"/>
        <end position="151"/>
    </location>
</feature>
<evidence type="ECO:0000256" key="6">
    <source>
        <dbReference type="ARBA" id="ARBA00022516"/>
    </source>
</evidence>
<dbReference type="InterPro" id="IPR004533">
    <property type="entry name" value="CDP-diaglyc--ser_O-PTrfase"/>
</dbReference>
<keyword evidence="9 17" id="KW-1133">Transmembrane helix</keyword>
<comment type="subcellular location">
    <subcellularLocation>
        <location evidence="2">Endomembrane system</location>
        <topology evidence="2">Multi-pass membrane protein</topology>
    </subcellularLocation>
</comment>
<dbReference type="AlphaFoldDB" id="A0A2A5WXZ6"/>
<dbReference type="GO" id="GO:0012505">
    <property type="term" value="C:endomembrane system"/>
    <property type="evidence" value="ECO:0007669"/>
    <property type="project" value="UniProtKB-SubCell"/>
</dbReference>
<dbReference type="EC" id="2.7.8.8" evidence="4"/>
<feature type="transmembrane region" description="Helical" evidence="17">
    <location>
        <begin position="194"/>
        <end position="213"/>
    </location>
</feature>
<evidence type="ECO:0000256" key="12">
    <source>
        <dbReference type="ARBA" id="ARBA00023209"/>
    </source>
</evidence>
<evidence type="ECO:0000256" key="8">
    <source>
        <dbReference type="ARBA" id="ARBA00022692"/>
    </source>
</evidence>
<evidence type="ECO:0000313" key="18">
    <source>
        <dbReference type="EMBL" id="PDH41440.1"/>
    </source>
</evidence>
<name>A0A2A5WXZ6_9GAMM</name>
<evidence type="ECO:0000313" key="19">
    <source>
        <dbReference type="Proteomes" id="UP000219327"/>
    </source>
</evidence>
<dbReference type="GO" id="GO:0003882">
    <property type="term" value="F:CDP-diacylglycerol-serine O-phosphatidyltransferase activity"/>
    <property type="evidence" value="ECO:0007669"/>
    <property type="project" value="UniProtKB-EC"/>
</dbReference>
<dbReference type="InterPro" id="IPR043130">
    <property type="entry name" value="CDP-OH_PTrfase_TM_dom"/>
</dbReference>
<dbReference type="Proteomes" id="UP000219327">
    <property type="component" value="Unassembled WGS sequence"/>
</dbReference>
<keyword evidence="12" id="KW-0594">Phospholipid biosynthesis</keyword>
<feature type="transmembrane region" description="Helical" evidence="17">
    <location>
        <begin position="45"/>
        <end position="65"/>
    </location>
</feature>
<dbReference type="InterPro" id="IPR050324">
    <property type="entry name" value="CDP-alcohol_PTase-I"/>
</dbReference>
<keyword evidence="8 17" id="KW-0812">Transmembrane</keyword>
<protein>
    <recommendedName>
        <fullName evidence="5">CDP-diacylglycerol--serine O-phosphatidyltransferase</fullName>
        <ecNumber evidence="4">2.7.8.8</ecNumber>
    </recommendedName>
    <alternativeName>
        <fullName evidence="14">Phosphatidylserine synthase</fullName>
    </alternativeName>
</protein>
<feature type="region of interest" description="Disordered" evidence="16">
    <location>
        <begin position="1"/>
        <end position="33"/>
    </location>
</feature>
<keyword evidence="10" id="KW-0443">Lipid metabolism</keyword>
<proteinExistence type="inferred from homology"/>
<reference evidence="18 19" key="1">
    <citation type="submission" date="2017-08" db="EMBL/GenBank/DDBJ databases">
        <title>Fine stratification of microbial communities through a metagenomic profile of the photic zone.</title>
        <authorList>
            <person name="Haro-Moreno J.M."/>
            <person name="Lopez-Perez M."/>
            <person name="De La Torre J."/>
            <person name="Picazo A."/>
            <person name="Camacho A."/>
            <person name="Rodriguez-Valera F."/>
        </authorList>
    </citation>
    <scope>NUCLEOTIDE SEQUENCE [LARGE SCALE GENOMIC DNA]</scope>
    <source>
        <strain evidence="18">MED-G24</strain>
    </source>
</reference>
<gene>
    <name evidence="18" type="primary">pssA</name>
    <name evidence="18" type="ORF">CNE99_01470</name>
</gene>
<dbReference type="PANTHER" id="PTHR14269">
    <property type="entry name" value="CDP-DIACYLGLYCEROL--GLYCEROL-3-PHOSPHATE 3-PHOSPHATIDYLTRANSFERASE-RELATED"/>
    <property type="match status" value="1"/>
</dbReference>
<evidence type="ECO:0000256" key="7">
    <source>
        <dbReference type="ARBA" id="ARBA00022679"/>
    </source>
</evidence>
<evidence type="ECO:0000256" key="13">
    <source>
        <dbReference type="ARBA" id="ARBA00023264"/>
    </source>
</evidence>
<dbReference type="Pfam" id="PF01066">
    <property type="entry name" value="CDP-OH_P_transf"/>
    <property type="match status" value="1"/>
</dbReference>
<evidence type="ECO:0000256" key="3">
    <source>
        <dbReference type="ARBA" id="ARBA00010441"/>
    </source>
</evidence>
<dbReference type="Gene3D" id="1.20.120.1760">
    <property type="match status" value="1"/>
</dbReference>
<dbReference type="InterPro" id="IPR000462">
    <property type="entry name" value="CDP-OH_P_trans"/>
</dbReference>
<dbReference type="GO" id="GO:0016020">
    <property type="term" value="C:membrane"/>
    <property type="evidence" value="ECO:0007669"/>
    <property type="project" value="InterPro"/>
</dbReference>
<feature type="transmembrane region" description="Helical" evidence="17">
    <location>
        <begin position="225"/>
        <end position="241"/>
    </location>
</feature>
<dbReference type="PANTHER" id="PTHR14269:SF61">
    <property type="entry name" value="CDP-DIACYLGLYCEROL--SERINE O-PHOSPHATIDYLTRANSFERASE"/>
    <property type="match status" value="1"/>
</dbReference>
<evidence type="ECO:0000256" key="9">
    <source>
        <dbReference type="ARBA" id="ARBA00022989"/>
    </source>
</evidence>
<keyword evidence="13" id="KW-1208">Phospholipid metabolism</keyword>
<feature type="transmembrane region" description="Helical" evidence="17">
    <location>
        <begin position="160"/>
        <end position="182"/>
    </location>
</feature>
<evidence type="ECO:0000256" key="11">
    <source>
        <dbReference type="ARBA" id="ARBA00023136"/>
    </source>
</evidence>
<dbReference type="EMBL" id="NTKD01000004">
    <property type="protein sequence ID" value="PDH41440.1"/>
    <property type="molecule type" value="Genomic_DNA"/>
</dbReference>
<evidence type="ECO:0000256" key="1">
    <source>
        <dbReference type="ARBA" id="ARBA00000287"/>
    </source>
</evidence>
<dbReference type="GO" id="GO:0008654">
    <property type="term" value="P:phospholipid biosynthetic process"/>
    <property type="evidence" value="ECO:0007669"/>
    <property type="project" value="UniProtKB-KW"/>
</dbReference>
<keyword evidence="7 15" id="KW-0808">Transferase</keyword>
<sequence>MANREGSEDAEPVIPFSATDRQPETGPQEDDVVPAGERAGIRRGIYLLPNMVTTGALFSGFYAIIAAMTDRHESAAIAIVIAGFLDALDGRIARMTNTQSEFGVQYDSLSDLVAFGVAPAVLMFSFSLSDLGKFGWTIAFIYMACAALRLARFNTRPDNAVFTGLASPAAAGTSATCVWVWVDNGLYSGMEMALPMAVMTVVLALLMVSNIRYFSPKQIDLKGRVSFFSMLIVIVLFAFIFTYPPGLLLVIGILYTASGPIDAVRRRYRRQDDTLQDL</sequence>
<dbReference type="InterPro" id="IPR048254">
    <property type="entry name" value="CDP_ALCOHOL_P_TRANSF_CS"/>
</dbReference>
<evidence type="ECO:0000256" key="4">
    <source>
        <dbReference type="ARBA" id="ARBA00013174"/>
    </source>
</evidence>